<evidence type="ECO:0000313" key="1">
    <source>
        <dbReference type="EMBL" id="KAK0472242.1"/>
    </source>
</evidence>
<feature type="non-terminal residue" evidence="1">
    <location>
        <position position="1"/>
    </location>
</feature>
<protein>
    <submittedName>
        <fullName evidence="1">Uncharacterized protein</fullName>
    </submittedName>
</protein>
<keyword evidence="2" id="KW-1185">Reference proteome</keyword>
<evidence type="ECO:0000313" key="2">
    <source>
        <dbReference type="Proteomes" id="UP001175227"/>
    </source>
</evidence>
<accession>A0AA39TWT4</accession>
<name>A0AA39TWT4_9AGAR</name>
<organism evidence="1 2">
    <name type="scientific">Armillaria novae-zelandiae</name>
    <dbReference type="NCBI Taxonomy" id="153914"/>
    <lineage>
        <taxon>Eukaryota</taxon>
        <taxon>Fungi</taxon>
        <taxon>Dikarya</taxon>
        <taxon>Basidiomycota</taxon>
        <taxon>Agaricomycotina</taxon>
        <taxon>Agaricomycetes</taxon>
        <taxon>Agaricomycetidae</taxon>
        <taxon>Agaricales</taxon>
        <taxon>Marasmiineae</taxon>
        <taxon>Physalacriaceae</taxon>
        <taxon>Armillaria</taxon>
    </lineage>
</organism>
<dbReference type="Proteomes" id="UP001175227">
    <property type="component" value="Unassembled WGS sequence"/>
</dbReference>
<sequence>AYVSARHAEDFQAVCIAFGVTKPVVVGWYALEASTCLFISDLLNFGPWATSSYLTSCLVRYRTLPVVGSPYDQRNPMALHGSGNSHTLFYQDSSSVLLFRLPSFQNALQELVSAFSSPGYIAKVPLEERCAWIGSATSMVSM</sequence>
<comment type="caution">
    <text evidence="1">The sequence shown here is derived from an EMBL/GenBank/DDBJ whole genome shotgun (WGS) entry which is preliminary data.</text>
</comment>
<gene>
    <name evidence="1" type="ORF">IW261DRAFT_1343731</name>
</gene>
<dbReference type="AlphaFoldDB" id="A0AA39TWT4"/>
<dbReference type="EMBL" id="JAUEPR010000042">
    <property type="protein sequence ID" value="KAK0472242.1"/>
    <property type="molecule type" value="Genomic_DNA"/>
</dbReference>
<proteinExistence type="predicted"/>
<reference evidence="1" key="1">
    <citation type="submission" date="2023-06" db="EMBL/GenBank/DDBJ databases">
        <authorList>
            <consortium name="Lawrence Berkeley National Laboratory"/>
            <person name="Ahrendt S."/>
            <person name="Sahu N."/>
            <person name="Indic B."/>
            <person name="Wong-Bajracharya J."/>
            <person name="Merenyi Z."/>
            <person name="Ke H.-M."/>
            <person name="Monk M."/>
            <person name="Kocsube S."/>
            <person name="Drula E."/>
            <person name="Lipzen A."/>
            <person name="Balint B."/>
            <person name="Henrissat B."/>
            <person name="Andreopoulos B."/>
            <person name="Martin F.M."/>
            <person name="Harder C.B."/>
            <person name="Rigling D."/>
            <person name="Ford K.L."/>
            <person name="Foster G.D."/>
            <person name="Pangilinan J."/>
            <person name="Papanicolaou A."/>
            <person name="Barry K."/>
            <person name="LaButti K."/>
            <person name="Viragh M."/>
            <person name="Koriabine M."/>
            <person name="Yan M."/>
            <person name="Riley R."/>
            <person name="Champramary S."/>
            <person name="Plett K.L."/>
            <person name="Tsai I.J."/>
            <person name="Slot J."/>
            <person name="Sipos G."/>
            <person name="Plett J."/>
            <person name="Nagy L.G."/>
            <person name="Grigoriev I.V."/>
        </authorList>
    </citation>
    <scope>NUCLEOTIDE SEQUENCE</scope>
    <source>
        <strain evidence="1">ICMP 16352</strain>
    </source>
</reference>